<reference evidence="1 2" key="1">
    <citation type="journal article" date="2021" name="Hortic Res">
        <title>High-quality reference genome and annotation aids understanding of berry development for evergreen blueberry (Vaccinium darrowii).</title>
        <authorList>
            <person name="Yu J."/>
            <person name="Hulse-Kemp A.M."/>
            <person name="Babiker E."/>
            <person name="Staton M."/>
        </authorList>
    </citation>
    <scope>NUCLEOTIDE SEQUENCE [LARGE SCALE GENOMIC DNA]</scope>
    <source>
        <strain evidence="2">cv. NJ 8807/NJ 8810</strain>
        <tissue evidence="1">Young leaf</tissue>
    </source>
</reference>
<keyword evidence="2" id="KW-1185">Reference proteome</keyword>
<gene>
    <name evidence="1" type="ORF">Vadar_012560</name>
</gene>
<dbReference type="EMBL" id="CM037154">
    <property type="protein sequence ID" value="KAH7860364.1"/>
    <property type="molecule type" value="Genomic_DNA"/>
</dbReference>
<sequence length="189" mass="21593">MSGFSEDINSEIFSRLPVKSVLRARGSSKGIRDLIDDPNFVGKHLKFSSQRNPSLLLTDNRCRAEGSGSFSLRAFQGKLMILNGSFGDRIEIWVMDDYGVGESWKHTFTANKQHLGRKIWNVKIVCFLEYGDVLMVYDHQALLHYNLQTTLLSELINIDHLLERFHAIAHEGTLVSPQLRNIDEEMKLD</sequence>
<dbReference type="Proteomes" id="UP000828048">
    <property type="component" value="Chromosome 4"/>
</dbReference>
<proteinExistence type="predicted"/>
<evidence type="ECO:0000313" key="1">
    <source>
        <dbReference type="EMBL" id="KAH7860364.1"/>
    </source>
</evidence>
<accession>A0ACB7Z3D0</accession>
<protein>
    <submittedName>
        <fullName evidence="1">Uncharacterized protein</fullName>
    </submittedName>
</protein>
<comment type="caution">
    <text evidence="1">The sequence shown here is derived from an EMBL/GenBank/DDBJ whole genome shotgun (WGS) entry which is preliminary data.</text>
</comment>
<name>A0ACB7Z3D0_9ERIC</name>
<organism evidence="1 2">
    <name type="scientific">Vaccinium darrowii</name>
    <dbReference type="NCBI Taxonomy" id="229202"/>
    <lineage>
        <taxon>Eukaryota</taxon>
        <taxon>Viridiplantae</taxon>
        <taxon>Streptophyta</taxon>
        <taxon>Embryophyta</taxon>
        <taxon>Tracheophyta</taxon>
        <taxon>Spermatophyta</taxon>
        <taxon>Magnoliopsida</taxon>
        <taxon>eudicotyledons</taxon>
        <taxon>Gunneridae</taxon>
        <taxon>Pentapetalae</taxon>
        <taxon>asterids</taxon>
        <taxon>Ericales</taxon>
        <taxon>Ericaceae</taxon>
        <taxon>Vaccinioideae</taxon>
        <taxon>Vaccinieae</taxon>
        <taxon>Vaccinium</taxon>
    </lineage>
</organism>
<evidence type="ECO:0000313" key="2">
    <source>
        <dbReference type="Proteomes" id="UP000828048"/>
    </source>
</evidence>